<dbReference type="Proteomes" id="UP000321362">
    <property type="component" value="Chromosome"/>
</dbReference>
<dbReference type="RefSeq" id="WP_147059150.1">
    <property type="nucleotide sequence ID" value="NZ_CP042437.1"/>
</dbReference>
<evidence type="ECO:0000256" key="4">
    <source>
        <dbReference type="ARBA" id="ARBA00023326"/>
    </source>
</evidence>
<dbReference type="OrthoDB" id="1032269at2"/>
<keyword evidence="9" id="KW-0858">Xylan degradation</keyword>
<dbReference type="InterPro" id="IPR017853">
    <property type="entry name" value="GH"/>
</dbReference>
<dbReference type="PRINTS" id="PR00134">
    <property type="entry name" value="GLHYDRLASE10"/>
</dbReference>
<keyword evidence="3 6" id="KW-0326">Glycosidase</keyword>
<dbReference type="Gene3D" id="3.20.20.80">
    <property type="entry name" value="Glycosidases"/>
    <property type="match status" value="1"/>
</dbReference>
<dbReference type="PROSITE" id="PS00591">
    <property type="entry name" value="GH10_1"/>
    <property type="match status" value="1"/>
</dbReference>
<keyword evidence="2 6" id="KW-0119">Carbohydrate metabolism</keyword>
<dbReference type="PROSITE" id="PS51760">
    <property type="entry name" value="GH10_2"/>
    <property type="match status" value="1"/>
</dbReference>
<feature type="active site" description="Nucleophile" evidence="5">
    <location>
        <position position="290"/>
    </location>
</feature>
<evidence type="ECO:0000256" key="2">
    <source>
        <dbReference type="ARBA" id="ARBA00023277"/>
    </source>
</evidence>
<gene>
    <name evidence="9" type="ORF">FSB76_27395</name>
</gene>
<dbReference type="AlphaFoldDB" id="A0A5B8W955"/>
<name>A0A5B8W955_9SPHI</name>
<evidence type="ECO:0000256" key="3">
    <source>
        <dbReference type="ARBA" id="ARBA00023295"/>
    </source>
</evidence>
<dbReference type="InterPro" id="IPR031158">
    <property type="entry name" value="GH10_AS"/>
</dbReference>
<dbReference type="PANTHER" id="PTHR31490:SF90">
    <property type="entry name" value="ENDO-1,4-BETA-XYLANASE A"/>
    <property type="match status" value="1"/>
</dbReference>
<feature type="domain" description="GH10" evidence="8">
    <location>
        <begin position="47"/>
        <end position="407"/>
    </location>
</feature>
<evidence type="ECO:0000313" key="10">
    <source>
        <dbReference type="Proteomes" id="UP000321362"/>
    </source>
</evidence>
<feature type="region of interest" description="Disordered" evidence="7">
    <location>
        <begin position="297"/>
        <end position="323"/>
    </location>
</feature>
<keyword evidence="1 6" id="KW-0378">Hydrolase</keyword>
<dbReference type="Pfam" id="PF00331">
    <property type="entry name" value="Glyco_hydro_10"/>
    <property type="match status" value="1"/>
</dbReference>
<dbReference type="GO" id="GO:0031176">
    <property type="term" value="F:endo-1,4-beta-xylanase activity"/>
    <property type="evidence" value="ECO:0007669"/>
    <property type="project" value="UniProtKB-EC"/>
</dbReference>
<sequence>MNLYTVNKKTERSFLLPTIAFIIILSYVQCTPKHQVASSFQAHTTADDPNKGLKDYYKKYFPIGVAVSMASLHGPDSALIVKEFNSITPENDMKMGPIHPSEDIYNWKNADKIVDFAVSHHIKIRGHNLCWHNQEAAWMFKGADGKPVTKELLLRRLKDHIFAVAGRYKGKIYAWDVVNEAVDDSDDTTQIYRKSNWYNICNGTDFIEAAFRYAHEADPQAKLYYNDYNSEHPVKREKIYKLLKKLIEDHVPIDGVGMQAHWKLYEPSADELRKALDEVTSLGLKVQFTELDITIRMPQPKPAPGAAPPDATSPPTPDPGYTPELEAKQIAQYKMAFDIFRQYKKFITNVTFWNVSDRSSWLDGRAGGLMGGAAAGGNTPRITKKAYPLLFDENRQRKKAYWSVVNF</sequence>
<dbReference type="EC" id="3.2.1.8" evidence="6"/>
<dbReference type="SMART" id="SM00633">
    <property type="entry name" value="Glyco_10"/>
    <property type="match status" value="1"/>
</dbReference>
<evidence type="ECO:0000256" key="7">
    <source>
        <dbReference type="SAM" id="MobiDB-lite"/>
    </source>
</evidence>
<evidence type="ECO:0000256" key="1">
    <source>
        <dbReference type="ARBA" id="ARBA00022801"/>
    </source>
</evidence>
<keyword evidence="10" id="KW-1185">Reference proteome</keyword>
<dbReference type="EMBL" id="CP042437">
    <property type="protein sequence ID" value="QEC79495.1"/>
    <property type="molecule type" value="Genomic_DNA"/>
</dbReference>
<protein>
    <recommendedName>
        <fullName evidence="6">Beta-xylanase</fullName>
        <ecNumber evidence="6">3.2.1.8</ecNumber>
    </recommendedName>
</protein>
<accession>A0A5B8W955</accession>
<organism evidence="9 10">
    <name type="scientific">Mucilaginibacter ginsenosidivorax</name>
    <dbReference type="NCBI Taxonomy" id="862126"/>
    <lineage>
        <taxon>Bacteria</taxon>
        <taxon>Pseudomonadati</taxon>
        <taxon>Bacteroidota</taxon>
        <taxon>Sphingobacteriia</taxon>
        <taxon>Sphingobacteriales</taxon>
        <taxon>Sphingobacteriaceae</taxon>
        <taxon>Mucilaginibacter</taxon>
    </lineage>
</organism>
<dbReference type="PANTHER" id="PTHR31490">
    <property type="entry name" value="GLYCOSYL HYDROLASE"/>
    <property type="match status" value="1"/>
</dbReference>
<dbReference type="KEGG" id="mgk:FSB76_27395"/>
<keyword evidence="4 6" id="KW-0624">Polysaccharide degradation</keyword>
<evidence type="ECO:0000313" key="9">
    <source>
        <dbReference type="EMBL" id="QEC79495.1"/>
    </source>
</evidence>
<evidence type="ECO:0000256" key="5">
    <source>
        <dbReference type="PROSITE-ProRule" id="PRU10061"/>
    </source>
</evidence>
<reference evidence="9 10" key="1">
    <citation type="journal article" date="2013" name="J. Microbiol.">
        <title>Mucilaginibacter ginsenosidivorax sp. nov., with ginsenoside converting activity isolated from sediment.</title>
        <authorList>
            <person name="Kim J.K."/>
            <person name="Choi T.E."/>
            <person name="Liu Q.M."/>
            <person name="Park H.Y."/>
            <person name="Yi T.H."/>
            <person name="Yoon M.H."/>
            <person name="Kim S.C."/>
            <person name="Im W.T."/>
        </authorList>
    </citation>
    <scope>NUCLEOTIDE SEQUENCE [LARGE SCALE GENOMIC DNA]</scope>
    <source>
        <strain evidence="9 10">KHI28</strain>
    </source>
</reference>
<dbReference type="SUPFAM" id="SSF51445">
    <property type="entry name" value="(Trans)glycosidases"/>
    <property type="match status" value="1"/>
</dbReference>
<evidence type="ECO:0000259" key="8">
    <source>
        <dbReference type="PROSITE" id="PS51760"/>
    </source>
</evidence>
<evidence type="ECO:0000256" key="6">
    <source>
        <dbReference type="RuleBase" id="RU361174"/>
    </source>
</evidence>
<dbReference type="InterPro" id="IPR044846">
    <property type="entry name" value="GH10"/>
</dbReference>
<proteinExistence type="inferred from homology"/>
<feature type="compositionally biased region" description="Pro residues" evidence="7">
    <location>
        <begin position="299"/>
        <end position="320"/>
    </location>
</feature>
<dbReference type="InterPro" id="IPR001000">
    <property type="entry name" value="GH10_dom"/>
</dbReference>
<comment type="similarity">
    <text evidence="6">Belongs to the glycosyl hydrolase 10 (cellulase F) family.</text>
</comment>
<comment type="catalytic activity">
    <reaction evidence="6">
        <text>Endohydrolysis of (1-&gt;4)-beta-D-xylosidic linkages in xylans.</text>
        <dbReference type="EC" id="3.2.1.8"/>
    </reaction>
</comment>
<dbReference type="GO" id="GO:0045493">
    <property type="term" value="P:xylan catabolic process"/>
    <property type="evidence" value="ECO:0007669"/>
    <property type="project" value="UniProtKB-KW"/>
</dbReference>